<dbReference type="Proteomes" id="UP000010471">
    <property type="component" value="Chromosome"/>
</dbReference>
<dbReference type="PROSITE" id="PS51679">
    <property type="entry name" value="SAM_MT_C5"/>
    <property type="match status" value="1"/>
</dbReference>
<dbReference type="PROSITE" id="PS00095">
    <property type="entry name" value="C5_MTASE_2"/>
    <property type="match status" value="1"/>
</dbReference>
<dbReference type="GO" id="GO:0009307">
    <property type="term" value="P:DNA restriction-modification system"/>
    <property type="evidence" value="ECO:0007669"/>
    <property type="project" value="UniProtKB-KW"/>
</dbReference>
<evidence type="ECO:0000256" key="2">
    <source>
        <dbReference type="ARBA" id="ARBA00022679"/>
    </source>
</evidence>
<evidence type="ECO:0000256" key="7">
    <source>
        <dbReference type="RuleBase" id="RU000417"/>
    </source>
</evidence>
<name>K9WPF9_9CYAN</name>
<evidence type="ECO:0000256" key="4">
    <source>
        <dbReference type="ARBA" id="ARBA00022747"/>
    </source>
</evidence>
<evidence type="ECO:0000256" key="3">
    <source>
        <dbReference type="ARBA" id="ARBA00022691"/>
    </source>
</evidence>
<keyword evidence="2 5" id="KW-0808">Transferase</keyword>
<dbReference type="AlphaFoldDB" id="K9WPF9"/>
<dbReference type="EC" id="2.1.1.37" evidence="7"/>
<dbReference type="SUPFAM" id="SSF53335">
    <property type="entry name" value="S-adenosyl-L-methionine-dependent methyltransferases"/>
    <property type="match status" value="1"/>
</dbReference>
<dbReference type="InterPro" id="IPR018117">
    <property type="entry name" value="C5_DNA_meth_AS"/>
</dbReference>
<keyword evidence="3 5" id="KW-0949">S-adenosyl-L-methionine</keyword>
<evidence type="ECO:0000256" key="6">
    <source>
        <dbReference type="RuleBase" id="RU000416"/>
    </source>
</evidence>
<dbReference type="Gene3D" id="3.40.50.150">
    <property type="entry name" value="Vaccinia Virus protein VP39"/>
    <property type="match status" value="1"/>
</dbReference>
<evidence type="ECO:0000313" key="9">
    <source>
        <dbReference type="Proteomes" id="UP000010471"/>
    </source>
</evidence>
<dbReference type="KEGG" id="mic:Mic7113_6065"/>
<dbReference type="InterPro" id="IPR050390">
    <property type="entry name" value="C5-Methyltransferase"/>
</dbReference>
<dbReference type="RefSeq" id="WP_015185793.1">
    <property type="nucleotide sequence ID" value="NC_019738.1"/>
</dbReference>
<dbReference type="eggNOG" id="COG0270">
    <property type="taxonomic scope" value="Bacteria"/>
</dbReference>
<keyword evidence="4" id="KW-0680">Restriction system</keyword>
<reference evidence="8 9" key="1">
    <citation type="submission" date="2012-06" db="EMBL/GenBank/DDBJ databases">
        <title>Finished chromosome of genome of Microcoleus sp. PCC 7113.</title>
        <authorList>
            <consortium name="US DOE Joint Genome Institute"/>
            <person name="Gugger M."/>
            <person name="Coursin T."/>
            <person name="Rippka R."/>
            <person name="Tandeau De Marsac N."/>
            <person name="Huntemann M."/>
            <person name="Wei C.-L."/>
            <person name="Han J."/>
            <person name="Detter J.C."/>
            <person name="Han C."/>
            <person name="Tapia R."/>
            <person name="Chen A."/>
            <person name="Kyrpides N."/>
            <person name="Mavromatis K."/>
            <person name="Markowitz V."/>
            <person name="Szeto E."/>
            <person name="Ivanova N."/>
            <person name="Pagani I."/>
            <person name="Pati A."/>
            <person name="Goodwin L."/>
            <person name="Nordberg H.P."/>
            <person name="Cantor M.N."/>
            <person name="Hua S.X."/>
            <person name="Woyke T."/>
            <person name="Kerfeld C.A."/>
        </authorList>
    </citation>
    <scope>NUCLEOTIDE SEQUENCE [LARGE SCALE GENOMIC DNA]</scope>
    <source>
        <strain evidence="8 9">PCC 7113</strain>
    </source>
</reference>
<dbReference type="InterPro" id="IPR031303">
    <property type="entry name" value="C5_meth_CS"/>
</dbReference>
<dbReference type="PRINTS" id="PR00105">
    <property type="entry name" value="C5METTRFRASE"/>
</dbReference>
<feature type="active site" evidence="5">
    <location>
        <position position="102"/>
    </location>
</feature>
<keyword evidence="1 5" id="KW-0489">Methyltransferase</keyword>
<sequence length="431" mass="48663">MHSSRRPVAIDLFAGAGGFSLGIEQAGFDVAVAVEHDPIHGLVHAFNFPQTKVLCADVAQLSGQDIQKAVGEWAAKNRQPTGSRHDPLSTIPIDLVFGGPPCQGFSVIGKRQLDDVRNTLIFEFCRIVKELQPRYFVMENVPGLRMPKYSPILEQLMCEFEAAGYEITEPIQVLNAANFGVPQQRRRLFVLGTQVGLNKLTYPEPDLRSPSQYITVKDAIADLPNLDDFDELHHIDSIQLTPEQLYSIHEQATVYVKRLRGLSCDLTNFAYSRWWNPTTLTSSMQTRHTERSIERFQETPPGKIESISRLRRLDWHKPCYTLRAGTGSDRGAYTSPRPIHPEYPRVISVREAARLHSFPDWFRFHITKWHGFREVGNAVPPLLARALGSQILAALEVKPLLPQVSLELGNPQLLKLSQLQASKYWKAKIDD</sequence>
<evidence type="ECO:0000313" key="8">
    <source>
        <dbReference type="EMBL" id="AFZ21664.1"/>
    </source>
</evidence>
<dbReference type="OrthoDB" id="9813719at2"/>
<gene>
    <name evidence="8" type="ORF">Mic7113_6065</name>
</gene>
<evidence type="ECO:0000256" key="1">
    <source>
        <dbReference type="ARBA" id="ARBA00022603"/>
    </source>
</evidence>
<dbReference type="GO" id="GO:0032259">
    <property type="term" value="P:methylation"/>
    <property type="evidence" value="ECO:0007669"/>
    <property type="project" value="UniProtKB-KW"/>
</dbReference>
<dbReference type="REBASE" id="58092">
    <property type="entry name" value="M.Msp7113ORF6065P"/>
</dbReference>
<dbReference type="InterPro" id="IPR029063">
    <property type="entry name" value="SAM-dependent_MTases_sf"/>
</dbReference>
<comment type="catalytic activity">
    <reaction evidence="7">
        <text>a 2'-deoxycytidine in DNA + S-adenosyl-L-methionine = a 5-methyl-2'-deoxycytidine in DNA + S-adenosyl-L-homocysteine + H(+)</text>
        <dbReference type="Rhea" id="RHEA:13681"/>
        <dbReference type="Rhea" id="RHEA-COMP:11369"/>
        <dbReference type="Rhea" id="RHEA-COMP:11370"/>
        <dbReference type="ChEBI" id="CHEBI:15378"/>
        <dbReference type="ChEBI" id="CHEBI:57856"/>
        <dbReference type="ChEBI" id="CHEBI:59789"/>
        <dbReference type="ChEBI" id="CHEBI:85452"/>
        <dbReference type="ChEBI" id="CHEBI:85454"/>
        <dbReference type="EC" id="2.1.1.37"/>
    </reaction>
</comment>
<dbReference type="PATRIC" id="fig|1173027.3.peg.6715"/>
<dbReference type="NCBIfam" id="TIGR00675">
    <property type="entry name" value="dcm"/>
    <property type="match status" value="1"/>
</dbReference>
<dbReference type="Gene3D" id="3.90.120.10">
    <property type="entry name" value="DNA Methylase, subunit A, domain 2"/>
    <property type="match status" value="1"/>
</dbReference>
<organism evidence="8 9">
    <name type="scientific">Allocoleopsis franciscana PCC 7113</name>
    <dbReference type="NCBI Taxonomy" id="1173027"/>
    <lineage>
        <taxon>Bacteria</taxon>
        <taxon>Bacillati</taxon>
        <taxon>Cyanobacteriota</taxon>
        <taxon>Cyanophyceae</taxon>
        <taxon>Coleofasciculales</taxon>
        <taxon>Coleofasciculaceae</taxon>
        <taxon>Allocoleopsis</taxon>
        <taxon>Allocoleopsis franciscana</taxon>
    </lineage>
</organism>
<keyword evidence="9" id="KW-1185">Reference proteome</keyword>
<proteinExistence type="inferred from homology"/>
<dbReference type="Pfam" id="PF00145">
    <property type="entry name" value="DNA_methylase"/>
    <property type="match status" value="1"/>
</dbReference>
<dbReference type="GO" id="GO:0003886">
    <property type="term" value="F:DNA (cytosine-5-)-methyltransferase activity"/>
    <property type="evidence" value="ECO:0007669"/>
    <property type="project" value="UniProtKB-EC"/>
</dbReference>
<dbReference type="STRING" id="1173027.Mic7113_6065"/>
<comment type="similarity">
    <text evidence="5 6">Belongs to the class I-like SAM-binding methyltransferase superfamily. C5-methyltransferase family.</text>
</comment>
<dbReference type="EMBL" id="CP003630">
    <property type="protein sequence ID" value="AFZ21664.1"/>
    <property type="molecule type" value="Genomic_DNA"/>
</dbReference>
<dbReference type="PROSITE" id="PS00094">
    <property type="entry name" value="C5_MTASE_1"/>
    <property type="match status" value="1"/>
</dbReference>
<evidence type="ECO:0000256" key="5">
    <source>
        <dbReference type="PROSITE-ProRule" id="PRU01016"/>
    </source>
</evidence>
<accession>K9WPF9</accession>
<protein>
    <recommendedName>
        <fullName evidence="7">Cytosine-specific methyltransferase</fullName>
        <ecNumber evidence="7">2.1.1.37</ecNumber>
    </recommendedName>
</protein>
<dbReference type="PANTHER" id="PTHR10629:SF52">
    <property type="entry name" value="DNA (CYTOSINE-5)-METHYLTRANSFERASE 1"/>
    <property type="match status" value="1"/>
</dbReference>
<dbReference type="PANTHER" id="PTHR10629">
    <property type="entry name" value="CYTOSINE-SPECIFIC METHYLTRANSFERASE"/>
    <property type="match status" value="1"/>
</dbReference>
<dbReference type="HOGENOM" id="CLU_006958_2_4_3"/>
<dbReference type="InterPro" id="IPR001525">
    <property type="entry name" value="C5_MeTfrase"/>
</dbReference>